<dbReference type="EMBL" id="CM035407">
    <property type="protein sequence ID" value="KAH7444989.1"/>
    <property type="molecule type" value="Genomic_DNA"/>
</dbReference>
<dbReference type="AlphaFoldDB" id="A0A8T2VKL6"/>
<dbReference type="Proteomes" id="UP000825935">
    <property type="component" value="Chromosome 2"/>
</dbReference>
<dbReference type="OMA" id="SHILEYE"/>
<reference evidence="3" key="1">
    <citation type="submission" date="2021-08" db="EMBL/GenBank/DDBJ databases">
        <title>WGS assembly of Ceratopteris richardii.</title>
        <authorList>
            <person name="Marchant D.B."/>
            <person name="Chen G."/>
            <person name="Jenkins J."/>
            <person name="Shu S."/>
            <person name="Leebens-Mack J."/>
            <person name="Grimwood J."/>
            <person name="Schmutz J."/>
            <person name="Soltis P."/>
            <person name="Soltis D."/>
            <person name="Chen Z.-H."/>
        </authorList>
    </citation>
    <scope>NUCLEOTIDE SEQUENCE</scope>
    <source>
        <strain evidence="3">Whitten #5841</strain>
        <tissue evidence="3">Leaf</tissue>
    </source>
</reference>
<keyword evidence="1" id="KW-0812">Transmembrane</keyword>
<dbReference type="CDD" id="cd09917">
    <property type="entry name" value="F-box_SF"/>
    <property type="match status" value="1"/>
</dbReference>
<dbReference type="OrthoDB" id="1885938at2759"/>
<feature type="transmembrane region" description="Helical" evidence="1">
    <location>
        <begin position="12"/>
        <end position="30"/>
    </location>
</feature>
<proteinExistence type="predicted"/>
<keyword evidence="1" id="KW-0472">Membrane</keyword>
<dbReference type="SUPFAM" id="SSF117281">
    <property type="entry name" value="Kelch motif"/>
    <property type="match status" value="1"/>
</dbReference>
<evidence type="ECO:0000256" key="1">
    <source>
        <dbReference type="SAM" id="Phobius"/>
    </source>
</evidence>
<sequence length="366" mass="41567">MYRMDSNIWQKLPNHILYHIALFLPFWAIIRLRGVSRELKKYFGSKEFLVDWGRKSHQEVLFFIVTDSLPRQAVAAFSPALNKWHRLTLSDFSNNAELHRFHVLTASGGLLCMEKVEWPNQSLIICNPVNRSYRKLPPVPDMQSAYIVGMAVNADKSGYKVLVVQDGDKLVSQFYDSLCDSWIMGSSTLPGVSMLTDAVSIEGSMFCLSLPSSILIRYDTEAAEWFDTEVRMPSSMCSPYLIQMAGSLFLVGGVLESGEMSCVKIWKVDLSLKECVEIQQMPANLFQNFSWNISPHDFSCMGEAGFMCFWNVLTGAMLMFNMNGNRWWWAPSCPITCSSPKCTTNNVHNVYNSSRFVLRPCLFVKA</sequence>
<dbReference type="InterPro" id="IPR001810">
    <property type="entry name" value="F-box_dom"/>
</dbReference>
<evidence type="ECO:0000259" key="2">
    <source>
        <dbReference type="SMART" id="SM00256"/>
    </source>
</evidence>
<dbReference type="SUPFAM" id="SSF81383">
    <property type="entry name" value="F-box domain"/>
    <property type="match status" value="1"/>
</dbReference>
<name>A0A8T2VKL6_CERRI</name>
<keyword evidence="1" id="KW-1133">Transmembrane helix</keyword>
<evidence type="ECO:0000313" key="3">
    <source>
        <dbReference type="EMBL" id="KAH7444989.1"/>
    </source>
</evidence>
<dbReference type="SMART" id="SM00256">
    <property type="entry name" value="FBOX"/>
    <property type="match status" value="1"/>
</dbReference>
<keyword evidence="4" id="KW-1185">Reference proteome</keyword>
<protein>
    <recommendedName>
        <fullName evidence="2">F-box domain-containing protein</fullName>
    </recommendedName>
</protein>
<dbReference type="PANTHER" id="PTHR31672">
    <property type="entry name" value="BNACNNG10540D PROTEIN"/>
    <property type="match status" value="1"/>
</dbReference>
<dbReference type="Pfam" id="PF03478">
    <property type="entry name" value="Beta-prop_KIB1-4"/>
    <property type="match status" value="1"/>
</dbReference>
<accession>A0A8T2VKL6</accession>
<feature type="domain" description="F-box" evidence="2">
    <location>
        <begin position="12"/>
        <end position="52"/>
    </location>
</feature>
<dbReference type="Gene3D" id="2.120.10.80">
    <property type="entry name" value="Kelch-type beta propeller"/>
    <property type="match status" value="1"/>
</dbReference>
<gene>
    <name evidence="3" type="ORF">KP509_02G101100</name>
</gene>
<dbReference type="InterPro" id="IPR015915">
    <property type="entry name" value="Kelch-typ_b-propeller"/>
</dbReference>
<evidence type="ECO:0000313" key="4">
    <source>
        <dbReference type="Proteomes" id="UP000825935"/>
    </source>
</evidence>
<dbReference type="InterPro" id="IPR050796">
    <property type="entry name" value="SCF_F-box_component"/>
</dbReference>
<comment type="caution">
    <text evidence="3">The sequence shown here is derived from an EMBL/GenBank/DDBJ whole genome shotgun (WGS) entry which is preliminary data.</text>
</comment>
<organism evidence="3 4">
    <name type="scientific">Ceratopteris richardii</name>
    <name type="common">Triangle waterfern</name>
    <dbReference type="NCBI Taxonomy" id="49495"/>
    <lineage>
        <taxon>Eukaryota</taxon>
        <taxon>Viridiplantae</taxon>
        <taxon>Streptophyta</taxon>
        <taxon>Embryophyta</taxon>
        <taxon>Tracheophyta</taxon>
        <taxon>Polypodiopsida</taxon>
        <taxon>Polypodiidae</taxon>
        <taxon>Polypodiales</taxon>
        <taxon>Pteridineae</taxon>
        <taxon>Pteridaceae</taxon>
        <taxon>Parkerioideae</taxon>
        <taxon>Ceratopteris</taxon>
    </lineage>
</organism>
<dbReference type="Pfam" id="PF00646">
    <property type="entry name" value="F-box"/>
    <property type="match status" value="1"/>
</dbReference>
<dbReference type="InterPro" id="IPR036047">
    <property type="entry name" value="F-box-like_dom_sf"/>
</dbReference>
<dbReference type="InterPro" id="IPR005174">
    <property type="entry name" value="KIB1-4_b-propeller"/>
</dbReference>